<dbReference type="EMBL" id="QJKH01000006">
    <property type="protein sequence ID" value="PXX78916.1"/>
    <property type="molecule type" value="Genomic_DNA"/>
</dbReference>
<gene>
    <name evidence="1" type="ORF">DES51_10633</name>
</gene>
<dbReference type="RefSeq" id="WP_022937404.1">
    <property type="nucleotide sequence ID" value="NZ_CABKRQ010000003.1"/>
</dbReference>
<comment type="caution">
    <text evidence="1">The sequence shown here is derived from an EMBL/GenBank/DDBJ whole genome shotgun (WGS) entry which is preliminary data.</text>
</comment>
<protein>
    <recommendedName>
        <fullName evidence="3">Flavodoxin family protein</fullName>
    </recommendedName>
</protein>
<evidence type="ECO:0000313" key="2">
    <source>
        <dbReference type="Proteomes" id="UP000247612"/>
    </source>
</evidence>
<proteinExistence type="predicted"/>
<evidence type="ECO:0008006" key="3">
    <source>
        <dbReference type="Google" id="ProtNLM"/>
    </source>
</evidence>
<dbReference type="STRING" id="1034346.GCA_000313565_01089"/>
<dbReference type="SUPFAM" id="SSF52218">
    <property type="entry name" value="Flavoproteins"/>
    <property type="match status" value="1"/>
</dbReference>
<dbReference type="Gene3D" id="3.40.50.360">
    <property type="match status" value="1"/>
</dbReference>
<keyword evidence="2" id="KW-1185">Reference proteome</keyword>
<dbReference type="AlphaFoldDB" id="A0A318KTB1"/>
<evidence type="ECO:0000313" key="1">
    <source>
        <dbReference type="EMBL" id="PXX78916.1"/>
    </source>
</evidence>
<dbReference type="Proteomes" id="UP000247612">
    <property type="component" value="Unassembled WGS sequence"/>
</dbReference>
<reference evidence="1 2" key="1">
    <citation type="submission" date="2018-05" db="EMBL/GenBank/DDBJ databases">
        <title>Genomic Encyclopedia of Type Strains, Phase IV (KMG-IV): sequencing the most valuable type-strain genomes for metagenomic binning, comparative biology and taxonomic classification.</title>
        <authorList>
            <person name="Goeker M."/>
        </authorList>
    </citation>
    <scope>NUCLEOTIDE SEQUENCE [LARGE SCALE GENOMIC DNA]</scope>
    <source>
        <strain evidence="1 2">JC118</strain>
    </source>
</reference>
<organism evidence="1 2">
    <name type="scientific">Dielma fastidiosa</name>
    <dbReference type="NCBI Taxonomy" id="1034346"/>
    <lineage>
        <taxon>Bacteria</taxon>
        <taxon>Bacillati</taxon>
        <taxon>Bacillota</taxon>
        <taxon>Erysipelotrichia</taxon>
        <taxon>Erysipelotrichales</taxon>
        <taxon>Erysipelotrichaceae</taxon>
        <taxon>Dielma</taxon>
    </lineage>
</organism>
<accession>A0A318KTB1</accession>
<dbReference type="OrthoDB" id="9805976at2"/>
<name>A0A318KTB1_9FIRM</name>
<dbReference type="InterPro" id="IPR029039">
    <property type="entry name" value="Flavoprotein-like_sf"/>
</dbReference>
<sequence length="152" mass="17883">MKTFIVNEYKELKDSDVYDLRTETCKDCIGCWTCWLKTPGRCVHHDLDAYYQSLLQADTFLFYLRPSHDFVSGRVKTLFDRMIVLGLPFIRYDSGESMHLMRYRKNPSVIVRYLDEFSDAQARSLFVEYLQRVFFQFGMEVIEINADGGQAS</sequence>